<name>A0A0G1UFM4_9BACT</name>
<dbReference type="AlphaFoldDB" id="A0A0G1UFM4"/>
<proteinExistence type="predicted"/>
<accession>A0A0G1UFM4</accession>
<evidence type="ECO:0000313" key="1">
    <source>
        <dbReference type="EMBL" id="KKU56510.1"/>
    </source>
</evidence>
<protein>
    <submittedName>
        <fullName evidence="1">Uncharacterized protein</fullName>
    </submittedName>
</protein>
<comment type="caution">
    <text evidence="1">The sequence shown here is derived from an EMBL/GenBank/DDBJ whole genome shotgun (WGS) entry which is preliminary data.</text>
</comment>
<reference evidence="1 2" key="1">
    <citation type="journal article" date="2015" name="Nature">
        <title>rRNA introns, odd ribosomes, and small enigmatic genomes across a large radiation of phyla.</title>
        <authorList>
            <person name="Brown C.T."/>
            <person name="Hug L.A."/>
            <person name="Thomas B.C."/>
            <person name="Sharon I."/>
            <person name="Castelle C.J."/>
            <person name="Singh A."/>
            <person name="Wilkins M.J."/>
            <person name="Williams K.H."/>
            <person name="Banfield J.F."/>
        </authorList>
    </citation>
    <scope>NUCLEOTIDE SEQUENCE [LARGE SCALE GENOMIC DNA]</scope>
</reference>
<organism evidence="1 2">
    <name type="scientific">Candidatus Amesbacteria bacterium GW2011_GWA2_47_11</name>
    <dbReference type="NCBI Taxonomy" id="1618357"/>
    <lineage>
        <taxon>Bacteria</taxon>
        <taxon>Candidatus Amesiibacteriota</taxon>
    </lineage>
</organism>
<evidence type="ECO:0000313" key="2">
    <source>
        <dbReference type="Proteomes" id="UP000034607"/>
    </source>
</evidence>
<dbReference type="EMBL" id="LCNM01000007">
    <property type="protein sequence ID" value="KKU56510.1"/>
    <property type="molecule type" value="Genomic_DNA"/>
</dbReference>
<gene>
    <name evidence="1" type="ORF">UX78_C0007G0036</name>
</gene>
<sequence>MLLIFSQYRVRGYPKSDEAKLNRVLGYLEGKISLVDSIQNLFTEAGPLGK</sequence>
<dbReference type="Proteomes" id="UP000034607">
    <property type="component" value="Unassembled WGS sequence"/>
</dbReference>